<dbReference type="InterPro" id="IPR050769">
    <property type="entry name" value="NAT_camello-type"/>
</dbReference>
<proteinExistence type="predicted"/>
<name>A0A7S4JKV2_9STRA</name>
<feature type="region of interest" description="Disordered" evidence="2">
    <location>
        <begin position="16"/>
        <end position="54"/>
    </location>
</feature>
<feature type="domain" description="N-acetyltransferase" evidence="3">
    <location>
        <begin position="29"/>
        <end position="248"/>
    </location>
</feature>
<dbReference type="SUPFAM" id="SSF55729">
    <property type="entry name" value="Acyl-CoA N-acyltransferases (Nat)"/>
    <property type="match status" value="1"/>
</dbReference>
<organism evidence="4">
    <name type="scientific">Odontella aurita</name>
    <dbReference type="NCBI Taxonomy" id="265563"/>
    <lineage>
        <taxon>Eukaryota</taxon>
        <taxon>Sar</taxon>
        <taxon>Stramenopiles</taxon>
        <taxon>Ochrophyta</taxon>
        <taxon>Bacillariophyta</taxon>
        <taxon>Mediophyceae</taxon>
        <taxon>Biddulphiophycidae</taxon>
        <taxon>Eupodiscales</taxon>
        <taxon>Odontellaceae</taxon>
        <taxon>Odontella</taxon>
    </lineage>
</organism>
<reference evidence="4" key="1">
    <citation type="submission" date="2021-01" db="EMBL/GenBank/DDBJ databases">
        <authorList>
            <person name="Corre E."/>
            <person name="Pelletier E."/>
            <person name="Niang G."/>
            <person name="Scheremetjew M."/>
            <person name="Finn R."/>
            <person name="Kale V."/>
            <person name="Holt S."/>
            <person name="Cochrane G."/>
            <person name="Meng A."/>
            <person name="Brown T."/>
            <person name="Cohen L."/>
        </authorList>
    </citation>
    <scope>NUCLEOTIDE SEQUENCE</scope>
    <source>
        <strain evidence="4">Isolate 1302-5</strain>
    </source>
</reference>
<evidence type="ECO:0000256" key="1">
    <source>
        <dbReference type="ARBA" id="ARBA00022679"/>
    </source>
</evidence>
<feature type="compositionally biased region" description="Low complexity" evidence="2">
    <location>
        <begin position="24"/>
        <end position="37"/>
    </location>
</feature>
<dbReference type="InterPro" id="IPR000182">
    <property type="entry name" value="GNAT_dom"/>
</dbReference>
<dbReference type="PROSITE" id="PS51186">
    <property type="entry name" value="GNAT"/>
    <property type="match status" value="1"/>
</dbReference>
<dbReference type="AlphaFoldDB" id="A0A7S4JKV2"/>
<dbReference type="CDD" id="cd04301">
    <property type="entry name" value="NAT_SF"/>
    <property type="match status" value="1"/>
</dbReference>
<dbReference type="Gene3D" id="3.40.630.30">
    <property type="match status" value="1"/>
</dbReference>
<gene>
    <name evidence="4" type="ORF">OAUR00152_LOCUS29368</name>
</gene>
<sequence>MTATIREFRSSDFDELLRQDRDMSSSSSAPVRSARLSTTTDDMDNVKNNDRKQPLEPYDQCWLRRITHPDRISYRNYHTYVAESGSSKSNSTTTSGGGGEPVGFLIFKYQKNGCFRRSGDDDRNDGERRPTKKRRKERKRADFIELFFLSVSSRHRRRGVGRALLDRALRAMLDSANPDPDLDPKHSLTPTVKVKAKGAVVEEMRLHVLEDNRNAIGFYERCRFEKLRLVKNYPQWGYNSWRMRLVAPSSSANTARRRGKDAPKNNPL</sequence>
<dbReference type="GO" id="GO:0008080">
    <property type="term" value="F:N-acetyltransferase activity"/>
    <property type="evidence" value="ECO:0007669"/>
    <property type="project" value="InterPro"/>
</dbReference>
<dbReference type="Pfam" id="PF00583">
    <property type="entry name" value="Acetyltransf_1"/>
    <property type="match status" value="1"/>
</dbReference>
<protein>
    <recommendedName>
        <fullName evidence="3">N-acetyltransferase domain-containing protein</fullName>
    </recommendedName>
</protein>
<accession>A0A7S4JKV2</accession>
<dbReference type="EMBL" id="HBKQ01042598">
    <property type="protein sequence ID" value="CAE2266815.1"/>
    <property type="molecule type" value="Transcribed_RNA"/>
</dbReference>
<evidence type="ECO:0000313" key="4">
    <source>
        <dbReference type="EMBL" id="CAE2266815.1"/>
    </source>
</evidence>
<keyword evidence="1" id="KW-0808">Transferase</keyword>
<feature type="compositionally biased region" description="Basic and acidic residues" evidence="2">
    <location>
        <begin position="44"/>
        <end position="54"/>
    </location>
</feature>
<feature type="region of interest" description="Disordered" evidence="2">
    <location>
        <begin position="116"/>
        <end position="136"/>
    </location>
</feature>
<evidence type="ECO:0000256" key="2">
    <source>
        <dbReference type="SAM" id="MobiDB-lite"/>
    </source>
</evidence>
<dbReference type="PANTHER" id="PTHR13947">
    <property type="entry name" value="GNAT FAMILY N-ACETYLTRANSFERASE"/>
    <property type="match status" value="1"/>
</dbReference>
<dbReference type="PANTHER" id="PTHR13947:SF37">
    <property type="entry name" value="LD18367P"/>
    <property type="match status" value="1"/>
</dbReference>
<dbReference type="InterPro" id="IPR016181">
    <property type="entry name" value="Acyl_CoA_acyltransferase"/>
</dbReference>
<feature type="region of interest" description="Disordered" evidence="2">
    <location>
        <begin position="249"/>
        <end position="268"/>
    </location>
</feature>
<evidence type="ECO:0000259" key="3">
    <source>
        <dbReference type="PROSITE" id="PS51186"/>
    </source>
</evidence>
<feature type="compositionally biased region" description="Basic and acidic residues" evidence="2">
    <location>
        <begin position="117"/>
        <end position="129"/>
    </location>
</feature>